<reference evidence="1 2" key="1">
    <citation type="submission" date="2019-08" db="EMBL/GenBank/DDBJ databases">
        <title>In-depth cultivation of the pig gut microbiome towards novel bacterial diversity and tailored functional studies.</title>
        <authorList>
            <person name="Wylensek D."/>
            <person name="Hitch T.C.A."/>
            <person name="Clavel T."/>
        </authorList>
    </citation>
    <scope>NUCLEOTIDE SEQUENCE [LARGE SCALE GENOMIC DNA]</scope>
    <source>
        <strain evidence="1 2">BBE-744-WT-12</strain>
    </source>
</reference>
<accession>A0A844FZ73</accession>
<comment type="caution">
    <text evidence="1">The sequence shown here is derived from an EMBL/GenBank/DDBJ whole genome shotgun (WGS) entry which is preliminary data.</text>
</comment>
<evidence type="ECO:0000313" key="2">
    <source>
        <dbReference type="Proteomes" id="UP000435649"/>
    </source>
</evidence>
<dbReference type="Proteomes" id="UP000435649">
    <property type="component" value="Unassembled WGS sequence"/>
</dbReference>
<keyword evidence="2" id="KW-1185">Reference proteome</keyword>
<organism evidence="1 2">
    <name type="scientific">Victivallis lenta</name>
    <dbReference type="NCBI Taxonomy" id="2606640"/>
    <lineage>
        <taxon>Bacteria</taxon>
        <taxon>Pseudomonadati</taxon>
        <taxon>Lentisphaerota</taxon>
        <taxon>Lentisphaeria</taxon>
        <taxon>Victivallales</taxon>
        <taxon>Victivallaceae</taxon>
        <taxon>Victivallis</taxon>
    </lineage>
</organism>
<dbReference type="AlphaFoldDB" id="A0A844FZ73"/>
<gene>
    <name evidence="1" type="ORF">FYJ85_02610</name>
</gene>
<name>A0A844FZ73_9BACT</name>
<dbReference type="GO" id="GO:0005975">
    <property type="term" value="P:carbohydrate metabolic process"/>
    <property type="evidence" value="ECO:0007669"/>
    <property type="project" value="InterPro"/>
</dbReference>
<dbReference type="InterPro" id="IPR008928">
    <property type="entry name" value="6-hairpin_glycosidase_sf"/>
</dbReference>
<dbReference type="SUPFAM" id="SSF48208">
    <property type="entry name" value="Six-hairpin glycosidases"/>
    <property type="match status" value="1"/>
</dbReference>
<proteinExistence type="predicted"/>
<dbReference type="RefSeq" id="WP_154416906.1">
    <property type="nucleotide sequence ID" value="NZ_VUNS01000002.1"/>
</dbReference>
<evidence type="ECO:0000313" key="1">
    <source>
        <dbReference type="EMBL" id="MST95935.1"/>
    </source>
</evidence>
<sequence>MTDQQLLDAVRRNLEWFCNSGVMDPPDGSWGVAERIAVTKDNTAIEKICRAFPAWNEFDGYCVIEPRRPDCNFETALLFLLAGRKFGSEEFTRTGENLLMYLYNRSGMIFPENSVWNWSNITKQPGRWFDDNGWCGAIQFRIAALRPDLDRKYRMRGRALRLARLLAAGVDRSLGADQEISHGSWPDPEGFWLGEPRLPHWGAVALLAGTAALAVEPDPVLAIQLRRYYEYVGGRLDTFIASELCYALLGAAFAANVTGEEFYLDLTARIAAAVLRRIDPATGNLPAEHCEAPKGAHLVDLIYTANWALLGLQAAAGVTGDEAVREAYRKLLELLTAVQDRSDNPAFRGCWRGMYDLRAGEWGGGDLFEGGQNSIYTGWTNAPIALGLLLAADRTSLAAL</sequence>
<dbReference type="EMBL" id="VUNS01000002">
    <property type="protein sequence ID" value="MST95935.1"/>
    <property type="molecule type" value="Genomic_DNA"/>
</dbReference>
<protein>
    <submittedName>
        <fullName evidence="1">Uncharacterized protein</fullName>
    </submittedName>
</protein>